<evidence type="ECO:0000313" key="1">
    <source>
        <dbReference type="EMBL" id="MBZ2166707.1"/>
    </source>
</evidence>
<organism evidence="1 2">
    <name type="scientific">Methanobacterium spitsbergense</name>
    <dbReference type="NCBI Taxonomy" id="2874285"/>
    <lineage>
        <taxon>Archaea</taxon>
        <taxon>Methanobacteriati</taxon>
        <taxon>Methanobacteriota</taxon>
        <taxon>Methanomada group</taxon>
        <taxon>Methanobacteria</taxon>
        <taxon>Methanobacteriales</taxon>
        <taxon>Methanobacteriaceae</taxon>
        <taxon>Methanobacterium</taxon>
    </lineage>
</organism>
<gene>
    <name evidence="1" type="ORF">K8N75_11735</name>
</gene>
<dbReference type="Proteomes" id="UP000825933">
    <property type="component" value="Unassembled WGS sequence"/>
</dbReference>
<proteinExistence type="predicted"/>
<comment type="caution">
    <text evidence="1">The sequence shown here is derived from an EMBL/GenBank/DDBJ whole genome shotgun (WGS) entry which is preliminary data.</text>
</comment>
<protein>
    <submittedName>
        <fullName evidence="1">Uncharacterized protein</fullName>
    </submittedName>
</protein>
<dbReference type="RefSeq" id="WP_223792251.1">
    <property type="nucleotide sequence ID" value="NZ_JAIOUQ010000014.1"/>
</dbReference>
<accession>A0A8T5UWN5</accession>
<reference evidence="2" key="1">
    <citation type="journal article" date="2022" name="Microbiol. Resour. Announc.">
        <title>Draft Genome Sequence of a Methanogenic Archaeon from West Spitsbergen Permafrost.</title>
        <authorList>
            <person name="Trubitsyn V."/>
            <person name="Rivkina E."/>
            <person name="Shcherbakova V."/>
        </authorList>
    </citation>
    <scope>NUCLEOTIDE SEQUENCE [LARGE SCALE GENOMIC DNA]</scope>
    <source>
        <strain evidence="2">VT</strain>
    </source>
</reference>
<evidence type="ECO:0000313" key="2">
    <source>
        <dbReference type="Proteomes" id="UP000825933"/>
    </source>
</evidence>
<dbReference type="EMBL" id="JAIOUQ010000014">
    <property type="protein sequence ID" value="MBZ2166707.1"/>
    <property type="molecule type" value="Genomic_DNA"/>
</dbReference>
<sequence>MLHNNTHKWYYSVSPGDDSTTISTMANVYGNVNNFRIVNNCGQTVYSVGITLYRSVVGFPIYATSSTRYHLPNKGVLNYNPSPELTHVTIAINVNKKWLGDPRIDIFKLMIPLKTWHTATIKKGDGFYLYYS</sequence>
<dbReference type="AlphaFoldDB" id="A0A8T5UWN5"/>
<keyword evidence="2" id="KW-1185">Reference proteome</keyword>
<name>A0A8T5UWN5_9EURY</name>